<dbReference type="EMBL" id="LAZR01044729">
    <property type="protein sequence ID" value="KKL03938.1"/>
    <property type="molecule type" value="Genomic_DNA"/>
</dbReference>
<protein>
    <recommendedName>
        <fullName evidence="1">Crassvirus muzzle protein N-terminal region domain-containing protein</fullName>
    </recommendedName>
</protein>
<comment type="caution">
    <text evidence="2">The sequence shown here is derived from an EMBL/GenBank/DDBJ whole genome shotgun (WGS) entry which is preliminary data.</text>
</comment>
<evidence type="ECO:0000259" key="1">
    <source>
        <dbReference type="Pfam" id="PF25731"/>
    </source>
</evidence>
<sequence>MAQIKNAFSAGMDKDSSKNKYDNTHYFDANNIRIITQDGLSSGAIENVKGNRVRVVGDERYILGGCVLRDYVVLWTTNTLQSGEPSSSTVCTIHAVLISDLNALTGTDTITLDDTYLHNGGNLIYTGFLRLGIKYPLKAIGRYENENVQKVDWVDSFNKLKHLNIIHNADTNDLE</sequence>
<name>A0A0F9CVL3_9ZZZZ</name>
<evidence type="ECO:0000313" key="2">
    <source>
        <dbReference type="EMBL" id="KKL03938.1"/>
    </source>
</evidence>
<dbReference type="InterPro" id="IPR057889">
    <property type="entry name" value="crAss_MUZ_N"/>
</dbReference>
<dbReference type="Pfam" id="PF25731">
    <property type="entry name" value="crAss_MUZ"/>
    <property type="match status" value="1"/>
</dbReference>
<dbReference type="AlphaFoldDB" id="A0A0F9CVL3"/>
<gene>
    <name evidence="2" type="ORF">LCGC14_2621050</name>
</gene>
<proteinExistence type="predicted"/>
<organism evidence="2">
    <name type="scientific">marine sediment metagenome</name>
    <dbReference type="NCBI Taxonomy" id="412755"/>
    <lineage>
        <taxon>unclassified sequences</taxon>
        <taxon>metagenomes</taxon>
        <taxon>ecological metagenomes</taxon>
    </lineage>
</organism>
<feature type="domain" description="Crassvirus muzzle protein N-terminal region" evidence="1">
    <location>
        <begin position="5"/>
        <end position="172"/>
    </location>
</feature>
<accession>A0A0F9CVL3</accession>
<reference evidence="2" key="1">
    <citation type="journal article" date="2015" name="Nature">
        <title>Complex archaea that bridge the gap between prokaryotes and eukaryotes.</title>
        <authorList>
            <person name="Spang A."/>
            <person name="Saw J.H."/>
            <person name="Jorgensen S.L."/>
            <person name="Zaremba-Niedzwiedzka K."/>
            <person name="Martijn J."/>
            <person name="Lind A.E."/>
            <person name="van Eijk R."/>
            <person name="Schleper C."/>
            <person name="Guy L."/>
            <person name="Ettema T.J."/>
        </authorList>
    </citation>
    <scope>NUCLEOTIDE SEQUENCE</scope>
</reference>
<feature type="non-terminal residue" evidence="2">
    <location>
        <position position="175"/>
    </location>
</feature>